<gene>
    <name evidence="1" type="ORF">MENT_LOCUS48518</name>
</gene>
<comment type="caution">
    <text evidence="1">The sequence shown here is derived from an EMBL/GenBank/DDBJ whole genome shotgun (WGS) entry which is preliminary data.</text>
</comment>
<reference evidence="1 2" key="1">
    <citation type="submission" date="2020-08" db="EMBL/GenBank/DDBJ databases">
        <authorList>
            <person name="Koutsovoulos G."/>
            <person name="Danchin GJ E."/>
        </authorList>
    </citation>
    <scope>NUCLEOTIDE SEQUENCE [LARGE SCALE GENOMIC DNA]</scope>
</reference>
<dbReference type="Proteomes" id="UP000580250">
    <property type="component" value="Unassembled WGS sequence"/>
</dbReference>
<dbReference type="OrthoDB" id="5281164at2759"/>
<name>A0A6V7X7W5_MELEN</name>
<organism evidence="1 2">
    <name type="scientific">Meloidogyne enterolobii</name>
    <name type="common">Root-knot nematode worm</name>
    <name type="synonym">Meloidogyne mayaguensis</name>
    <dbReference type="NCBI Taxonomy" id="390850"/>
    <lineage>
        <taxon>Eukaryota</taxon>
        <taxon>Metazoa</taxon>
        <taxon>Ecdysozoa</taxon>
        <taxon>Nematoda</taxon>
        <taxon>Chromadorea</taxon>
        <taxon>Rhabditida</taxon>
        <taxon>Tylenchina</taxon>
        <taxon>Tylenchomorpha</taxon>
        <taxon>Tylenchoidea</taxon>
        <taxon>Meloidogynidae</taxon>
        <taxon>Meloidogyninae</taxon>
        <taxon>Meloidogyne</taxon>
    </lineage>
</organism>
<proteinExistence type="predicted"/>
<evidence type="ECO:0000313" key="2">
    <source>
        <dbReference type="Proteomes" id="UP000580250"/>
    </source>
</evidence>
<protein>
    <submittedName>
        <fullName evidence="1">Uncharacterized protein</fullName>
    </submittedName>
</protein>
<dbReference type="EMBL" id="CAJEWN010001213">
    <property type="protein sequence ID" value="CAD2195430.1"/>
    <property type="molecule type" value="Genomic_DNA"/>
</dbReference>
<dbReference type="AlphaFoldDB" id="A0A6V7X7W5"/>
<sequence>MFFLSPEVQLDVLKCLNFEQLFSLKQSNSCFYNLINKYEGGLARMEFGKLSLIDTRKIHSQEMDYYKFIKLEPVISDFVLDDQLMKKWQAAMAESIPLYLHMFEDGIESFAVQLEKKGDKKSRYILKLPNFPKTIEEMIIIRFWLKQLFNCVFDYALFSHIAFNPEIINILFDNDETTLKEFHVRSFGIFFSKSNVEFQDISQFFLLIG</sequence>
<evidence type="ECO:0000313" key="1">
    <source>
        <dbReference type="EMBL" id="CAD2195430.1"/>
    </source>
</evidence>
<accession>A0A6V7X7W5</accession>